<reference evidence="3" key="1">
    <citation type="journal article" date="2014" name="Genome Announc.">
        <title>Draft genome sequence of Weissella oryzae SG25T, isolated from fermented rice grains.</title>
        <authorList>
            <person name="Tanizawa Y."/>
            <person name="Fujisawa T."/>
            <person name="Mochizuki T."/>
            <person name="Kaminuma E."/>
            <person name="Suzuki Y."/>
            <person name="Nakamura Y."/>
            <person name="Tohno M."/>
        </authorList>
    </citation>
    <scope>NUCLEOTIDE SEQUENCE [LARGE SCALE GENOMIC DNA]</scope>
    <source>
        <strain evidence="3">DSM 25784 / JCM 18191 / LMG 30913 / SG25</strain>
    </source>
</reference>
<name>A0A069CVM5_WEIOS</name>
<dbReference type="STRING" id="1329250.WOSG25_160300"/>
<dbReference type="eggNOG" id="COG2963">
    <property type="taxonomic scope" value="Bacteria"/>
</dbReference>
<dbReference type="Proteomes" id="UP000030643">
    <property type="component" value="Unassembled WGS sequence"/>
</dbReference>
<proteinExistence type="predicted"/>
<dbReference type="OrthoDB" id="2142211at2"/>
<evidence type="ECO:0000313" key="2">
    <source>
        <dbReference type="EMBL" id="GAK31815.1"/>
    </source>
</evidence>
<dbReference type="InterPro" id="IPR002514">
    <property type="entry name" value="Transposase_8"/>
</dbReference>
<accession>A0A069CVM5</accession>
<organism evidence="2 3">
    <name type="scientific">Weissella oryzae (strain DSM 25784 / JCM 18191 / LMG 30913 / SG25)</name>
    <dbReference type="NCBI Taxonomy" id="1329250"/>
    <lineage>
        <taxon>Bacteria</taxon>
        <taxon>Bacillati</taxon>
        <taxon>Bacillota</taxon>
        <taxon>Bacilli</taxon>
        <taxon>Lactobacillales</taxon>
        <taxon>Lactobacillaceae</taxon>
        <taxon>Weissella</taxon>
    </lineage>
</organism>
<evidence type="ECO:0000256" key="1">
    <source>
        <dbReference type="SAM" id="Coils"/>
    </source>
</evidence>
<sequence>MGDFFMTKRMAGKRYSTDFKDSMIKLYHEGNSFTELSVQYGVSADSIRHWVRQATPVTKDETGKLITDKEFKKLQKELAIAKEELEILKRAAILLAKH</sequence>
<dbReference type="GO" id="GO:0006313">
    <property type="term" value="P:DNA transposition"/>
    <property type="evidence" value="ECO:0007669"/>
    <property type="project" value="InterPro"/>
</dbReference>
<dbReference type="GO" id="GO:0003677">
    <property type="term" value="F:DNA binding"/>
    <property type="evidence" value="ECO:0007669"/>
    <property type="project" value="InterPro"/>
</dbReference>
<dbReference type="SUPFAM" id="SSF46689">
    <property type="entry name" value="Homeodomain-like"/>
    <property type="match status" value="1"/>
</dbReference>
<dbReference type="Gene3D" id="1.10.10.60">
    <property type="entry name" value="Homeodomain-like"/>
    <property type="match status" value="1"/>
</dbReference>
<feature type="coiled-coil region" evidence="1">
    <location>
        <begin position="64"/>
        <end position="91"/>
    </location>
</feature>
<keyword evidence="1" id="KW-0175">Coiled coil</keyword>
<dbReference type="Pfam" id="PF01527">
    <property type="entry name" value="HTH_Tnp_1"/>
    <property type="match status" value="1"/>
</dbReference>
<keyword evidence="3" id="KW-1185">Reference proteome</keyword>
<dbReference type="GO" id="GO:0004803">
    <property type="term" value="F:transposase activity"/>
    <property type="evidence" value="ECO:0007669"/>
    <property type="project" value="InterPro"/>
</dbReference>
<protein>
    <submittedName>
        <fullName evidence="2">Transposase</fullName>
    </submittedName>
</protein>
<dbReference type="InterPro" id="IPR009057">
    <property type="entry name" value="Homeodomain-like_sf"/>
</dbReference>
<evidence type="ECO:0000313" key="3">
    <source>
        <dbReference type="Proteomes" id="UP000030643"/>
    </source>
</evidence>
<gene>
    <name evidence="2" type="ORF">WOSG25_160300</name>
</gene>
<dbReference type="AlphaFoldDB" id="A0A069CVM5"/>
<dbReference type="EMBL" id="DF820499">
    <property type="protein sequence ID" value="GAK31815.1"/>
    <property type="molecule type" value="Genomic_DNA"/>
</dbReference>